<protein>
    <submittedName>
        <fullName evidence="1">Uncharacterized protein</fullName>
    </submittedName>
</protein>
<accession>A0A835NDP5</accession>
<name>A0A835NDP5_9PASS</name>
<dbReference type="EMBL" id="JADDUC010000463">
    <property type="protein sequence ID" value="KAG0113334.1"/>
    <property type="molecule type" value="Genomic_DNA"/>
</dbReference>
<keyword evidence="3" id="KW-1185">Reference proteome</keyword>
<feature type="non-terminal residue" evidence="1">
    <location>
        <position position="1"/>
    </location>
</feature>
<proteinExistence type="predicted"/>
<sequence length="94" mass="10592">PGGDPTACPVFREYSEARIPGEEIPRAQLFRLRVAQALVRPHPTEFLLLRQREKQAAQRLLSHRALPGPSGFPAPERFPEKMLLPAALSWKTLL</sequence>
<gene>
    <name evidence="2" type="ORF">IHE44_0010357</name>
    <name evidence="1" type="ORF">IHE44_010797</name>
</gene>
<dbReference type="Proteomes" id="UP000618051">
    <property type="component" value="Unassembled WGS sequence"/>
</dbReference>
<reference evidence="2 3" key="2">
    <citation type="journal article" date="2021" name="J. Hered.">
        <title>Feather Gene Expression Elucidates the Developmental Basis of Plumage Iridescence in African Starlings.</title>
        <authorList>
            <person name="Rubenstein D.R."/>
            <person name="Corvelo A."/>
            <person name="MacManes M.D."/>
            <person name="Maia R."/>
            <person name="Narzisi G."/>
            <person name="Rousaki A."/>
            <person name="Vandenabeele P."/>
            <person name="Shawkey M.D."/>
            <person name="Solomon J."/>
        </authorList>
    </citation>
    <scope>NUCLEOTIDE SEQUENCE [LARGE SCALE GENOMIC DNA]</scope>
    <source>
        <strain evidence="2">SS15</strain>
    </source>
</reference>
<organism evidence="1">
    <name type="scientific">Lamprotornis superbus</name>
    <dbReference type="NCBI Taxonomy" id="245042"/>
    <lineage>
        <taxon>Eukaryota</taxon>
        <taxon>Metazoa</taxon>
        <taxon>Chordata</taxon>
        <taxon>Craniata</taxon>
        <taxon>Vertebrata</taxon>
        <taxon>Euteleostomi</taxon>
        <taxon>Archelosauria</taxon>
        <taxon>Archosauria</taxon>
        <taxon>Dinosauria</taxon>
        <taxon>Saurischia</taxon>
        <taxon>Theropoda</taxon>
        <taxon>Coelurosauria</taxon>
        <taxon>Aves</taxon>
        <taxon>Neognathae</taxon>
        <taxon>Neoaves</taxon>
        <taxon>Telluraves</taxon>
        <taxon>Australaves</taxon>
        <taxon>Passeriformes</taxon>
        <taxon>Sturnidae</taxon>
        <taxon>Lamprotornis</taxon>
    </lineage>
</organism>
<evidence type="ECO:0000313" key="2">
    <source>
        <dbReference type="EMBL" id="KAI1230375.1"/>
    </source>
</evidence>
<evidence type="ECO:0000313" key="1">
    <source>
        <dbReference type="EMBL" id="KAG0113334.1"/>
    </source>
</evidence>
<dbReference type="AlphaFoldDB" id="A0A835NDP5"/>
<feature type="non-terminal residue" evidence="1">
    <location>
        <position position="94"/>
    </location>
</feature>
<comment type="caution">
    <text evidence="1">The sequence shown here is derived from an EMBL/GenBank/DDBJ whole genome shotgun (WGS) entry which is preliminary data.</text>
</comment>
<reference evidence="2" key="3">
    <citation type="submission" date="2022-01" db="EMBL/GenBank/DDBJ databases">
        <authorList>
            <person name="Rubenstein D.R."/>
        </authorList>
    </citation>
    <scope>NUCLEOTIDE SEQUENCE</scope>
    <source>
        <strain evidence="2">SS15</strain>
        <tissue evidence="2">Liver</tissue>
    </source>
</reference>
<dbReference type="EMBL" id="JADDUC020000031">
    <property type="protein sequence ID" value="KAI1230375.1"/>
    <property type="molecule type" value="Genomic_DNA"/>
</dbReference>
<evidence type="ECO:0000313" key="3">
    <source>
        <dbReference type="Proteomes" id="UP000618051"/>
    </source>
</evidence>
<reference evidence="1" key="1">
    <citation type="submission" date="2020-10" db="EMBL/GenBank/DDBJ databases">
        <title>Feather gene expression reveals the developmental basis of iridescence in African starlings.</title>
        <authorList>
            <person name="Rubenstein D.R."/>
        </authorList>
    </citation>
    <scope>NUCLEOTIDE SEQUENCE</scope>
    <source>
        <strain evidence="1">SS15</strain>
        <tissue evidence="1">Liver</tissue>
    </source>
</reference>